<feature type="domain" description="Response regulatory" evidence="4">
    <location>
        <begin position="3"/>
        <end position="121"/>
    </location>
</feature>
<dbReference type="InterPro" id="IPR001789">
    <property type="entry name" value="Sig_transdc_resp-reg_receiver"/>
</dbReference>
<dbReference type="InterPro" id="IPR000792">
    <property type="entry name" value="Tscrpt_reg_LuxR_C"/>
</dbReference>
<evidence type="ECO:0000256" key="2">
    <source>
        <dbReference type="PROSITE-ProRule" id="PRU00169"/>
    </source>
</evidence>
<dbReference type="InterPro" id="IPR039420">
    <property type="entry name" value="WalR-like"/>
</dbReference>
<dbReference type="Pfam" id="PF00196">
    <property type="entry name" value="GerE"/>
    <property type="match status" value="1"/>
</dbReference>
<dbReference type="Gene3D" id="1.10.10.10">
    <property type="entry name" value="Winged helix-like DNA-binding domain superfamily/Winged helix DNA-binding domain"/>
    <property type="match status" value="1"/>
</dbReference>
<dbReference type="SUPFAM" id="SSF46894">
    <property type="entry name" value="C-terminal effector domain of the bipartite response regulators"/>
    <property type="match status" value="1"/>
</dbReference>
<dbReference type="GO" id="GO:0000160">
    <property type="term" value="P:phosphorelay signal transduction system"/>
    <property type="evidence" value="ECO:0007669"/>
    <property type="project" value="InterPro"/>
</dbReference>
<dbReference type="InterPro" id="IPR036388">
    <property type="entry name" value="WH-like_DNA-bd_sf"/>
</dbReference>
<dbReference type="CDD" id="cd06170">
    <property type="entry name" value="LuxR_C_like"/>
    <property type="match status" value="1"/>
</dbReference>
<evidence type="ECO:0000259" key="3">
    <source>
        <dbReference type="PROSITE" id="PS50043"/>
    </source>
</evidence>
<feature type="domain" description="HTH luxR-type" evidence="3">
    <location>
        <begin position="144"/>
        <end position="209"/>
    </location>
</feature>
<dbReference type="PROSITE" id="PS50043">
    <property type="entry name" value="HTH_LUXR_2"/>
    <property type="match status" value="1"/>
</dbReference>
<name>A0A3A1WKA9_9HYPH</name>
<proteinExistence type="predicted"/>
<evidence type="ECO:0000259" key="4">
    <source>
        <dbReference type="PROSITE" id="PS50110"/>
    </source>
</evidence>
<evidence type="ECO:0000313" key="5">
    <source>
        <dbReference type="EMBL" id="RIX99550.1"/>
    </source>
</evidence>
<reference evidence="6" key="1">
    <citation type="submission" date="2018-09" db="EMBL/GenBank/DDBJ databases">
        <authorList>
            <person name="Tuo L."/>
        </authorList>
    </citation>
    <scope>NUCLEOTIDE SEQUENCE [LARGE SCALE GENOMIC DNA]</scope>
    <source>
        <strain evidence="6">M2BS4Y-1</strain>
    </source>
</reference>
<dbReference type="InterPro" id="IPR016032">
    <property type="entry name" value="Sig_transdc_resp-reg_C-effctor"/>
</dbReference>
<dbReference type="Gene3D" id="3.40.50.2300">
    <property type="match status" value="1"/>
</dbReference>
<dbReference type="EMBL" id="QYRN01000007">
    <property type="protein sequence ID" value="RIX99550.1"/>
    <property type="molecule type" value="Genomic_DNA"/>
</dbReference>
<feature type="modified residue" description="4-aspartylphosphate" evidence="2">
    <location>
        <position position="56"/>
    </location>
</feature>
<dbReference type="Proteomes" id="UP000265750">
    <property type="component" value="Unassembled WGS sequence"/>
</dbReference>
<organism evidence="5 6">
    <name type="scientific">Aureimonas flava</name>
    <dbReference type="NCBI Taxonomy" id="2320271"/>
    <lineage>
        <taxon>Bacteria</taxon>
        <taxon>Pseudomonadati</taxon>
        <taxon>Pseudomonadota</taxon>
        <taxon>Alphaproteobacteria</taxon>
        <taxon>Hyphomicrobiales</taxon>
        <taxon>Aurantimonadaceae</taxon>
        <taxon>Aureimonas</taxon>
    </lineage>
</organism>
<protein>
    <submittedName>
        <fullName evidence="5">DNA-binding response regulator</fullName>
    </submittedName>
</protein>
<dbReference type="AlphaFoldDB" id="A0A3A1WKA9"/>
<dbReference type="PRINTS" id="PR00038">
    <property type="entry name" value="HTHLUXR"/>
</dbReference>
<dbReference type="SMART" id="SM00421">
    <property type="entry name" value="HTH_LUXR"/>
    <property type="match status" value="1"/>
</dbReference>
<dbReference type="PROSITE" id="PS50110">
    <property type="entry name" value="RESPONSE_REGULATORY"/>
    <property type="match status" value="1"/>
</dbReference>
<evidence type="ECO:0000256" key="1">
    <source>
        <dbReference type="ARBA" id="ARBA00023125"/>
    </source>
</evidence>
<dbReference type="PANTHER" id="PTHR43214">
    <property type="entry name" value="TWO-COMPONENT RESPONSE REGULATOR"/>
    <property type="match status" value="1"/>
</dbReference>
<comment type="caution">
    <text evidence="5">The sequence shown here is derived from an EMBL/GenBank/DDBJ whole genome shotgun (WGS) entry which is preliminary data.</text>
</comment>
<dbReference type="SUPFAM" id="SSF52172">
    <property type="entry name" value="CheY-like"/>
    <property type="match status" value="1"/>
</dbReference>
<dbReference type="GO" id="GO:0006355">
    <property type="term" value="P:regulation of DNA-templated transcription"/>
    <property type="evidence" value="ECO:0007669"/>
    <property type="project" value="InterPro"/>
</dbReference>
<dbReference type="GO" id="GO:0003677">
    <property type="term" value="F:DNA binding"/>
    <property type="evidence" value="ECO:0007669"/>
    <property type="project" value="UniProtKB-KW"/>
</dbReference>
<gene>
    <name evidence="5" type="ORF">D3218_13845</name>
</gene>
<dbReference type="InterPro" id="IPR011006">
    <property type="entry name" value="CheY-like_superfamily"/>
</dbReference>
<evidence type="ECO:0000313" key="6">
    <source>
        <dbReference type="Proteomes" id="UP000265750"/>
    </source>
</evidence>
<sequence length="237" mass="25250">MCNILLITDEPFFREGFVGFASRQSRHDLVVAGHAETLEAGRAACRDLHVDIVVVDLAVARGRLGALAGLAAEVAGTASVLVIGARQDDEGLGEILASGVRRYIHKTSDGQAIISAIAEIIEDEAAAPCVLPHGVGPERRADPLPRMVHRVSAREMMVLKRTAFGYSAKEIARELAISQKSVETYKARATAKLGLVSRADIIRYALRTGWFSALLDEGLRSPRGAPPPGGDGPPLRG</sequence>
<keyword evidence="1 5" id="KW-0238">DNA-binding</keyword>
<dbReference type="PROSITE" id="PS00622">
    <property type="entry name" value="HTH_LUXR_1"/>
    <property type="match status" value="1"/>
</dbReference>
<accession>A0A3A1WKA9</accession>
<keyword evidence="6" id="KW-1185">Reference proteome</keyword>
<keyword evidence="2" id="KW-0597">Phosphoprotein</keyword>